<dbReference type="RefSeq" id="WP_276827912.1">
    <property type="nucleotide sequence ID" value="NZ_CALUIP010000001.1"/>
</dbReference>
<accession>A0A921HXY4</accession>
<protein>
    <recommendedName>
        <fullName evidence="13">3-oxo-5-alpha-steroid 4-dehydrogenase 1</fullName>
    </recommendedName>
    <alternativeName>
        <fullName evidence="14">SR type 1</fullName>
    </alternativeName>
    <alternativeName>
        <fullName evidence="15">Steroid 5-alpha-reductase 1</fullName>
    </alternativeName>
</protein>
<evidence type="ECO:0000256" key="5">
    <source>
        <dbReference type="ARBA" id="ARBA00022824"/>
    </source>
</evidence>
<keyword evidence="5" id="KW-0256">Endoplasmic reticulum</keyword>
<keyword evidence="6" id="KW-0492">Microsome</keyword>
<feature type="domain" description="3-oxo-5-alpha-steroid 4-dehydrogenase C-terminal" evidence="18">
    <location>
        <begin position="102"/>
        <end position="256"/>
    </location>
</feature>
<keyword evidence="11 17" id="KW-0472">Membrane</keyword>
<dbReference type="Pfam" id="PF02544">
    <property type="entry name" value="Steroid_dh"/>
    <property type="match status" value="1"/>
</dbReference>
<sequence>MSLYQFHSFLWAMSGVAVLVFVALYFVKAGYGMFRTSSWGLSLDNKLAWVLMEAPAFVGMLVCWLLSGAGMVAPQSAMALLFLLHYFQRSFVFPLLMKGKSRMPVSIMGMGIVFNVLNAWLIATGLFVYPPEGLYDGGWSFLLRPQSVLGILLFFVGMGINLHSDHVIRHLRKPGDTKHYLPARGMYRYVTSGNYFGELVEWTGFAVLTASPAAWVFVWWTAANLVPRADAIHKRYRQEFGDEAVGRRKRIIPFIY</sequence>
<comment type="function">
    <text evidence="12">Converts testosterone into 5-alpha-dihydrotestosterone and progesterone or corticosterone into their corresponding 5-alpha-3-oxosteroids. It plays a central role in sexual differentiation and androgen physiology.</text>
</comment>
<dbReference type="GO" id="GO:0003865">
    <property type="term" value="F:3-oxo-5-alpha-steroid 4-dehydrogenase activity"/>
    <property type="evidence" value="ECO:0007669"/>
    <property type="project" value="InterPro"/>
</dbReference>
<feature type="transmembrane region" description="Helical" evidence="17">
    <location>
        <begin position="6"/>
        <end position="27"/>
    </location>
</feature>
<keyword evidence="3 17" id="KW-0812">Transmembrane</keyword>
<evidence type="ECO:0000259" key="18">
    <source>
        <dbReference type="Pfam" id="PF02544"/>
    </source>
</evidence>
<proteinExistence type="predicted"/>
<keyword evidence="4" id="KW-0221">Differentiation</keyword>
<evidence type="ECO:0000256" key="3">
    <source>
        <dbReference type="ARBA" id="ARBA00022692"/>
    </source>
</evidence>
<dbReference type="GO" id="GO:0006694">
    <property type="term" value="P:steroid biosynthetic process"/>
    <property type="evidence" value="ECO:0007669"/>
    <property type="project" value="TreeGrafter"/>
</dbReference>
<keyword evidence="7" id="KW-0521">NADP</keyword>
<evidence type="ECO:0000256" key="16">
    <source>
        <dbReference type="ARBA" id="ARBA00049166"/>
    </source>
</evidence>
<feature type="transmembrane region" description="Helical" evidence="17">
    <location>
        <begin position="79"/>
        <end position="97"/>
    </location>
</feature>
<dbReference type="InterPro" id="IPR001104">
    <property type="entry name" value="3-oxo-5_a-steroid_4-DH_C"/>
</dbReference>
<comment type="catalytic activity">
    <reaction evidence="16">
        <text>androst-4-ene-3,17-dione + NADPH + H(+) = 5alpha-androstan-3,17-dione + NADP(+)</text>
        <dbReference type="Rhea" id="RHEA:50816"/>
        <dbReference type="ChEBI" id="CHEBI:15378"/>
        <dbReference type="ChEBI" id="CHEBI:15994"/>
        <dbReference type="ChEBI" id="CHEBI:16422"/>
        <dbReference type="ChEBI" id="CHEBI:57783"/>
        <dbReference type="ChEBI" id="CHEBI:58349"/>
    </reaction>
    <physiologicalReaction direction="left-to-right" evidence="16">
        <dbReference type="Rhea" id="RHEA:50817"/>
    </physiologicalReaction>
</comment>
<evidence type="ECO:0000256" key="8">
    <source>
        <dbReference type="ARBA" id="ARBA00022989"/>
    </source>
</evidence>
<organism evidence="19 20">
    <name type="scientific">Mediterranea massiliensis</name>
    <dbReference type="NCBI Taxonomy" id="1841865"/>
    <lineage>
        <taxon>Bacteria</taxon>
        <taxon>Pseudomonadati</taxon>
        <taxon>Bacteroidota</taxon>
        <taxon>Bacteroidia</taxon>
        <taxon>Bacteroidales</taxon>
        <taxon>Bacteroidaceae</taxon>
        <taxon>Mediterranea</taxon>
    </lineage>
</organism>
<evidence type="ECO:0000256" key="10">
    <source>
        <dbReference type="ARBA" id="ARBA00023098"/>
    </source>
</evidence>
<evidence type="ECO:0000256" key="12">
    <source>
        <dbReference type="ARBA" id="ARBA00037789"/>
    </source>
</evidence>
<dbReference type="AlphaFoldDB" id="A0A921HXY4"/>
<evidence type="ECO:0000256" key="14">
    <source>
        <dbReference type="ARBA" id="ARBA00041664"/>
    </source>
</evidence>
<evidence type="ECO:0000256" key="7">
    <source>
        <dbReference type="ARBA" id="ARBA00022857"/>
    </source>
</evidence>
<feature type="transmembrane region" description="Helical" evidence="17">
    <location>
        <begin position="109"/>
        <end position="129"/>
    </location>
</feature>
<dbReference type="PANTHER" id="PTHR10556:SF57">
    <property type="entry name" value="3-OXO-5-ALPHA-STEROID 4-DEHYDROGENASE 1"/>
    <property type="match status" value="1"/>
</dbReference>
<evidence type="ECO:0000256" key="2">
    <source>
        <dbReference type="ARBA" id="ARBA00004524"/>
    </source>
</evidence>
<dbReference type="GO" id="GO:0016020">
    <property type="term" value="C:membrane"/>
    <property type="evidence" value="ECO:0007669"/>
    <property type="project" value="InterPro"/>
</dbReference>
<evidence type="ECO:0000256" key="6">
    <source>
        <dbReference type="ARBA" id="ARBA00022848"/>
    </source>
</evidence>
<evidence type="ECO:0000313" key="19">
    <source>
        <dbReference type="EMBL" id="HJF92357.1"/>
    </source>
</evidence>
<keyword evidence="10" id="KW-0443">Lipid metabolism</keyword>
<reference evidence="19" key="2">
    <citation type="submission" date="2021-09" db="EMBL/GenBank/DDBJ databases">
        <authorList>
            <person name="Gilroy R."/>
        </authorList>
    </citation>
    <scope>NUCLEOTIDE SEQUENCE</scope>
    <source>
        <strain evidence="19">CHK55-1828</strain>
    </source>
</reference>
<feature type="transmembrane region" description="Helical" evidence="17">
    <location>
        <begin position="141"/>
        <end position="162"/>
    </location>
</feature>
<dbReference type="GO" id="GO:0030154">
    <property type="term" value="P:cell differentiation"/>
    <property type="evidence" value="ECO:0007669"/>
    <property type="project" value="UniProtKB-KW"/>
</dbReference>
<dbReference type="EMBL" id="DYVX01000067">
    <property type="protein sequence ID" value="HJF92357.1"/>
    <property type="molecule type" value="Genomic_DNA"/>
</dbReference>
<gene>
    <name evidence="19" type="ORF">K8W02_08250</name>
</gene>
<evidence type="ECO:0000256" key="13">
    <source>
        <dbReference type="ARBA" id="ARBA00039428"/>
    </source>
</evidence>
<dbReference type="FunFam" id="1.20.120.1630:FF:000014">
    <property type="entry name" value="Steroid 5-alpha reductase, putative"/>
    <property type="match status" value="1"/>
</dbReference>
<dbReference type="InterPro" id="IPR016636">
    <property type="entry name" value="3-oxo-5-alpha-steroid_4-DH"/>
</dbReference>
<dbReference type="PIRSF" id="PIRSF015596">
    <property type="entry name" value="5_alpha-SR2"/>
    <property type="match status" value="1"/>
</dbReference>
<keyword evidence="9" id="KW-0560">Oxidoreductase</keyword>
<comment type="subcellular location">
    <subcellularLocation>
        <location evidence="1">Endoplasmic reticulum membrane</location>
        <topology evidence="1">Multi-pass membrane protein</topology>
    </subcellularLocation>
    <subcellularLocation>
        <location evidence="2">Microsome membrane</location>
    </subcellularLocation>
</comment>
<dbReference type="Gene3D" id="1.20.120.1630">
    <property type="match status" value="1"/>
</dbReference>
<evidence type="ECO:0000313" key="20">
    <source>
        <dbReference type="Proteomes" id="UP000717835"/>
    </source>
</evidence>
<feature type="transmembrane region" description="Helical" evidence="17">
    <location>
        <begin position="47"/>
        <end position="67"/>
    </location>
</feature>
<dbReference type="PROSITE" id="PS50244">
    <property type="entry name" value="S5A_REDUCTASE"/>
    <property type="match status" value="1"/>
</dbReference>
<keyword evidence="8 17" id="KW-1133">Transmembrane helix</keyword>
<evidence type="ECO:0000256" key="4">
    <source>
        <dbReference type="ARBA" id="ARBA00022782"/>
    </source>
</evidence>
<evidence type="ECO:0000256" key="11">
    <source>
        <dbReference type="ARBA" id="ARBA00023136"/>
    </source>
</evidence>
<dbReference type="InterPro" id="IPR039357">
    <property type="entry name" value="SRD5A/TECR"/>
</dbReference>
<dbReference type="Proteomes" id="UP000717835">
    <property type="component" value="Unassembled WGS sequence"/>
</dbReference>
<name>A0A921HXY4_9BACT</name>
<dbReference type="PANTHER" id="PTHR10556">
    <property type="entry name" value="3-OXO-5-ALPHA-STEROID 4-DEHYDROGENASE"/>
    <property type="match status" value="1"/>
</dbReference>
<reference evidence="19" key="1">
    <citation type="journal article" date="2021" name="PeerJ">
        <title>Extensive microbial diversity within the chicken gut microbiome revealed by metagenomics and culture.</title>
        <authorList>
            <person name="Gilroy R."/>
            <person name="Ravi A."/>
            <person name="Getino M."/>
            <person name="Pursley I."/>
            <person name="Horton D.L."/>
            <person name="Alikhan N.F."/>
            <person name="Baker D."/>
            <person name="Gharbi K."/>
            <person name="Hall N."/>
            <person name="Watson M."/>
            <person name="Adriaenssens E.M."/>
            <person name="Foster-Nyarko E."/>
            <person name="Jarju S."/>
            <person name="Secka A."/>
            <person name="Antonio M."/>
            <person name="Oren A."/>
            <person name="Chaudhuri R.R."/>
            <person name="La Ragione R."/>
            <person name="Hildebrand F."/>
            <person name="Pallen M.J."/>
        </authorList>
    </citation>
    <scope>NUCLEOTIDE SEQUENCE</scope>
    <source>
        <strain evidence="19">CHK55-1828</strain>
    </source>
</reference>
<evidence type="ECO:0000256" key="9">
    <source>
        <dbReference type="ARBA" id="ARBA00023002"/>
    </source>
</evidence>
<comment type="caution">
    <text evidence="19">The sequence shown here is derived from an EMBL/GenBank/DDBJ whole genome shotgun (WGS) entry which is preliminary data.</text>
</comment>
<evidence type="ECO:0000256" key="17">
    <source>
        <dbReference type="SAM" id="Phobius"/>
    </source>
</evidence>
<evidence type="ECO:0000256" key="15">
    <source>
        <dbReference type="ARBA" id="ARBA00042579"/>
    </source>
</evidence>
<evidence type="ECO:0000256" key="1">
    <source>
        <dbReference type="ARBA" id="ARBA00004477"/>
    </source>
</evidence>